<comment type="caution">
    <text evidence="1">The sequence shown here is derived from an EMBL/GenBank/DDBJ whole genome shotgun (WGS) entry which is preliminary data.</text>
</comment>
<reference evidence="1 2" key="1">
    <citation type="journal article" date="2021" name="Elife">
        <title>Chloroplast acquisition without the gene transfer in kleptoplastic sea slugs, Plakobranchus ocellatus.</title>
        <authorList>
            <person name="Maeda T."/>
            <person name="Takahashi S."/>
            <person name="Yoshida T."/>
            <person name="Shimamura S."/>
            <person name="Takaki Y."/>
            <person name="Nagai Y."/>
            <person name="Toyoda A."/>
            <person name="Suzuki Y."/>
            <person name="Arimoto A."/>
            <person name="Ishii H."/>
            <person name="Satoh N."/>
            <person name="Nishiyama T."/>
            <person name="Hasebe M."/>
            <person name="Maruyama T."/>
            <person name="Minagawa J."/>
            <person name="Obokata J."/>
            <person name="Shigenobu S."/>
        </authorList>
    </citation>
    <scope>NUCLEOTIDE SEQUENCE [LARGE SCALE GENOMIC DNA]</scope>
</reference>
<sequence>MHGKKMRGKRLQETVWLVAPNVFKVIMAYTSTSLVDIIHRGAKFSGETQCTRRRWENLEDQCKDLKLSFWYCLQSELPKSDRQKLHMFILEAADEINRKSP</sequence>
<dbReference type="EMBL" id="BLXT01003865">
    <property type="protein sequence ID" value="GFO07429.1"/>
    <property type="molecule type" value="Genomic_DNA"/>
</dbReference>
<proteinExistence type="predicted"/>
<accession>A0AAV4AIB2</accession>
<evidence type="ECO:0000313" key="1">
    <source>
        <dbReference type="EMBL" id="GFO07429.1"/>
    </source>
</evidence>
<name>A0AAV4AIB2_9GAST</name>
<evidence type="ECO:0000313" key="2">
    <source>
        <dbReference type="Proteomes" id="UP000735302"/>
    </source>
</evidence>
<dbReference type="Proteomes" id="UP000735302">
    <property type="component" value="Unassembled WGS sequence"/>
</dbReference>
<dbReference type="AlphaFoldDB" id="A0AAV4AIB2"/>
<keyword evidence="2" id="KW-1185">Reference proteome</keyword>
<organism evidence="1 2">
    <name type="scientific">Plakobranchus ocellatus</name>
    <dbReference type="NCBI Taxonomy" id="259542"/>
    <lineage>
        <taxon>Eukaryota</taxon>
        <taxon>Metazoa</taxon>
        <taxon>Spiralia</taxon>
        <taxon>Lophotrochozoa</taxon>
        <taxon>Mollusca</taxon>
        <taxon>Gastropoda</taxon>
        <taxon>Heterobranchia</taxon>
        <taxon>Euthyneura</taxon>
        <taxon>Panpulmonata</taxon>
        <taxon>Sacoglossa</taxon>
        <taxon>Placobranchoidea</taxon>
        <taxon>Plakobranchidae</taxon>
        <taxon>Plakobranchus</taxon>
    </lineage>
</organism>
<protein>
    <submittedName>
        <fullName evidence="1">Uncharacterized protein</fullName>
    </submittedName>
</protein>
<gene>
    <name evidence="1" type="ORF">PoB_003393400</name>
</gene>